<comment type="caution">
    <text evidence="2">The sequence shown here is derived from an EMBL/GenBank/DDBJ whole genome shotgun (WGS) entry which is preliminary data.</text>
</comment>
<feature type="transmembrane region" description="Helical" evidence="1">
    <location>
        <begin position="7"/>
        <end position="26"/>
    </location>
</feature>
<accession>A0ABV8GV37</accession>
<keyword evidence="1" id="KW-1133">Transmembrane helix</keyword>
<proteinExistence type="predicted"/>
<name>A0ABV8GV37_9BACI</name>
<organism evidence="2 3">
    <name type="scientific">Oceanobacillus longus</name>
    <dbReference type="NCBI Taxonomy" id="930120"/>
    <lineage>
        <taxon>Bacteria</taxon>
        <taxon>Bacillati</taxon>
        <taxon>Bacillota</taxon>
        <taxon>Bacilli</taxon>
        <taxon>Bacillales</taxon>
        <taxon>Bacillaceae</taxon>
        <taxon>Oceanobacillus</taxon>
    </lineage>
</organism>
<dbReference type="EMBL" id="JBHSAO010000003">
    <property type="protein sequence ID" value="MFC4023453.1"/>
    <property type="molecule type" value="Genomic_DNA"/>
</dbReference>
<dbReference type="RefSeq" id="WP_379495958.1">
    <property type="nucleotide sequence ID" value="NZ_JBHSAO010000003.1"/>
</dbReference>
<dbReference type="Pfam" id="PF08905">
    <property type="entry name" value="DUF1850"/>
    <property type="match status" value="1"/>
</dbReference>
<dbReference type="InterPro" id="IPR015001">
    <property type="entry name" value="DUF1850"/>
</dbReference>
<evidence type="ECO:0000313" key="2">
    <source>
        <dbReference type="EMBL" id="MFC4023453.1"/>
    </source>
</evidence>
<dbReference type="Proteomes" id="UP001595772">
    <property type="component" value="Unassembled WGS sequence"/>
</dbReference>
<sequence length="183" mass="21610">MRHRIRNILILMALLNVIGLTLLVPFRTSLVFYEKNTDHLEAFLPISIGDTFQLIFTHSIHLTDVVEKYEVTDKYHMKQYEIVYEEFGIGMPSNAQEGETFTYEDGKYHIKDLDNYFSTMKVRNGKTVSENRLAWETTSSNLNTSPEKHEVWFNDYFEPGAWYTVKIEKLTLWEYLKGVKIHE</sequence>
<evidence type="ECO:0000313" key="3">
    <source>
        <dbReference type="Proteomes" id="UP001595772"/>
    </source>
</evidence>
<evidence type="ECO:0000256" key="1">
    <source>
        <dbReference type="SAM" id="Phobius"/>
    </source>
</evidence>
<protein>
    <submittedName>
        <fullName evidence="2">DUF1850 domain-containing protein</fullName>
    </submittedName>
</protein>
<gene>
    <name evidence="2" type="ORF">ACFOUV_06390</name>
</gene>
<keyword evidence="1" id="KW-0472">Membrane</keyword>
<keyword evidence="1" id="KW-0812">Transmembrane</keyword>
<reference evidence="3" key="1">
    <citation type="journal article" date="2019" name="Int. J. Syst. Evol. Microbiol.">
        <title>The Global Catalogue of Microorganisms (GCM) 10K type strain sequencing project: providing services to taxonomists for standard genome sequencing and annotation.</title>
        <authorList>
            <consortium name="The Broad Institute Genomics Platform"/>
            <consortium name="The Broad Institute Genome Sequencing Center for Infectious Disease"/>
            <person name="Wu L."/>
            <person name="Ma J."/>
        </authorList>
    </citation>
    <scope>NUCLEOTIDE SEQUENCE [LARGE SCALE GENOMIC DNA]</scope>
    <source>
        <strain evidence="3">IBRC-M 10703</strain>
    </source>
</reference>
<keyword evidence="3" id="KW-1185">Reference proteome</keyword>